<dbReference type="Pfam" id="PF13511">
    <property type="entry name" value="DUF4124"/>
    <property type="match status" value="1"/>
</dbReference>
<dbReference type="Proteomes" id="UP000324760">
    <property type="component" value="Chromosome"/>
</dbReference>
<dbReference type="InterPro" id="IPR025392">
    <property type="entry name" value="DUF4124"/>
</dbReference>
<evidence type="ECO:0000313" key="3">
    <source>
        <dbReference type="EMBL" id="QEQ96830.1"/>
    </source>
</evidence>
<protein>
    <submittedName>
        <fullName evidence="3">DUF4124 domain-containing protein</fullName>
    </submittedName>
</protein>
<feature type="compositionally biased region" description="Acidic residues" evidence="1">
    <location>
        <begin position="76"/>
        <end position="89"/>
    </location>
</feature>
<keyword evidence="4" id="KW-1185">Reference proteome</keyword>
<evidence type="ECO:0000313" key="4">
    <source>
        <dbReference type="Proteomes" id="UP000324760"/>
    </source>
</evidence>
<organism evidence="3 4">
    <name type="scientific">Neptunomonas concharum</name>
    <dbReference type="NCBI Taxonomy" id="1031538"/>
    <lineage>
        <taxon>Bacteria</taxon>
        <taxon>Pseudomonadati</taxon>
        <taxon>Pseudomonadota</taxon>
        <taxon>Gammaproteobacteria</taxon>
        <taxon>Oceanospirillales</taxon>
        <taxon>Oceanospirillaceae</taxon>
        <taxon>Neptunomonas</taxon>
    </lineage>
</organism>
<evidence type="ECO:0000259" key="2">
    <source>
        <dbReference type="Pfam" id="PF13511"/>
    </source>
</evidence>
<name>A0A5P1RB15_9GAMM</name>
<feature type="compositionally biased region" description="Basic and acidic residues" evidence="1">
    <location>
        <begin position="158"/>
        <end position="172"/>
    </location>
</feature>
<dbReference type="KEGG" id="ncu:F0U83_08915"/>
<dbReference type="AlphaFoldDB" id="A0A5P1RB15"/>
<proteinExistence type="predicted"/>
<gene>
    <name evidence="3" type="ORF">F0U83_08915</name>
</gene>
<feature type="compositionally biased region" description="Basic and acidic residues" evidence="1">
    <location>
        <begin position="37"/>
        <end position="56"/>
    </location>
</feature>
<sequence length="182" mass="20198">MECGVKGLKRKIAIFTLVAFPALAPAEIYKWVDENGKTHYSDKAPHGVKAEKKEYKSVATPWRAVPKETYARPSADSEETAAQDGDPDNVSEQSPNESEKSDQQEPSDTKSTRKEDRNKSIKAKKKAGDTENTASKKPAKLKDQDKASENSPNKRISNIKEKNKQAKEDYRKSKGSTANSNN</sequence>
<feature type="domain" description="DUF4124" evidence="2">
    <location>
        <begin position="16"/>
        <end position="53"/>
    </location>
</feature>
<dbReference type="EMBL" id="CP043869">
    <property type="protein sequence ID" value="QEQ96830.1"/>
    <property type="molecule type" value="Genomic_DNA"/>
</dbReference>
<feature type="region of interest" description="Disordered" evidence="1">
    <location>
        <begin position="37"/>
        <end position="182"/>
    </location>
</feature>
<accession>A0A5P1RB15</accession>
<evidence type="ECO:0000256" key="1">
    <source>
        <dbReference type="SAM" id="MobiDB-lite"/>
    </source>
</evidence>
<dbReference type="OrthoDB" id="8350575at2"/>
<feature type="compositionally biased region" description="Basic and acidic residues" evidence="1">
    <location>
        <begin position="97"/>
        <end position="119"/>
    </location>
</feature>
<reference evidence="3 4" key="1">
    <citation type="journal article" date="2019" name="Biochem. Eng. J.">
        <title>Metabolic engineering of the marine bacteria Neptunomonas concharum for the production of acetoin and meso-2,3-butanediol from acetate.</title>
        <authorList>
            <person name="Li W."/>
            <person name="Pu N."/>
            <person name="Liu C.-X."/>
            <person name="Yuan Q.-P."/>
            <person name="Li Z.-J."/>
        </authorList>
    </citation>
    <scope>NUCLEOTIDE SEQUENCE [LARGE SCALE GENOMIC DNA]</scope>
    <source>
        <strain evidence="3 4">JCM17730</strain>
    </source>
</reference>